<name>A0A4S8L598_DENBC</name>
<evidence type="ECO:0000313" key="1">
    <source>
        <dbReference type="EMBL" id="THU83767.1"/>
    </source>
</evidence>
<proteinExistence type="predicted"/>
<dbReference type="Proteomes" id="UP000297245">
    <property type="component" value="Unassembled WGS sequence"/>
</dbReference>
<organism evidence="1 2">
    <name type="scientific">Dendrothele bispora (strain CBS 962.96)</name>
    <dbReference type="NCBI Taxonomy" id="1314807"/>
    <lineage>
        <taxon>Eukaryota</taxon>
        <taxon>Fungi</taxon>
        <taxon>Dikarya</taxon>
        <taxon>Basidiomycota</taxon>
        <taxon>Agaricomycotina</taxon>
        <taxon>Agaricomycetes</taxon>
        <taxon>Agaricomycetidae</taxon>
        <taxon>Agaricales</taxon>
        <taxon>Agaricales incertae sedis</taxon>
        <taxon>Dendrothele</taxon>
    </lineage>
</organism>
<dbReference type="AlphaFoldDB" id="A0A4S8L598"/>
<reference evidence="1 2" key="1">
    <citation type="journal article" date="2019" name="Nat. Ecol. Evol.">
        <title>Megaphylogeny resolves global patterns of mushroom evolution.</title>
        <authorList>
            <person name="Varga T."/>
            <person name="Krizsan K."/>
            <person name="Foldi C."/>
            <person name="Dima B."/>
            <person name="Sanchez-Garcia M."/>
            <person name="Sanchez-Ramirez S."/>
            <person name="Szollosi G.J."/>
            <person name="Szarkandi J.G."/>
            <person name="Papp V."/>
            <person name="Albert L."/>
            <person name="Andreopoulos W."/>
            <person name="Angelini C."/>
            <person name="Antonin V."/>
            <person name="Barry K.W."/>
            <person name="Bougher N.L."/>
            <person name="Buchanan P."/>
            <person name="Buyck B."/>
            <person name="Bense V."/>
            <person name="Catcheside P."/>
            <person name="Chovatia M."/>
            <person name="Cooper J."/>
            <person name="Damon W."/>
            <person name="Desjardin D."/>
            <person name="Finy P."/>
            <person name="Geml J."/>
            <person name="Haridas S."/>
            <person name="Hughes K."/>
            <person name="Justo A."/>
            <person name="Karasinski D."/>
            <person name="Kautmanova I."/>
            <person name="Kiss B."/>
            <person name="Kocsube S."/>
            <person name="Kotiranta H."/>
            <person name="LaButti K.M."/>
            <person name="Lechner B.E."/>
            <person name="Liimatainen K."/>
            <person name="Lipzen A."/>
            <person name="Lukacs Z."/>
            <person name="Mihaltcheva S."/>
            <person name="Morgado L.N."/>
            <person name="Niskanen T."/>
            <person name="Noordeloos M.E."/>
            <person name="Ohm R.A."/>
            <person name="Ortiz-Santana B."/>
            <person name="Ovrebo C."/>
            <person name="Racz N."/>
            <person name="Riley R."/>
            <person name="Savchenko A."/>
            <person name="Shiryaev A."/>
            <person name="Soop K."/>
            <person name="Spirin V."/>
            <person name="Szebenyi C."/>
            <person name="Tomsovsky M."/>
            <person name="Tulloss R.E."/>
            <person name="Uehling J."/>
            <person name="Grigoriev I.V."/>
            <person name="Vagvolgyi C."/>
            <person name="Papp T."/>
            <person name="Martin F.M."/>
            <person name="Miettinen O."/>
            <person name="Hibbett D.S."/>
            <person name="Nagy L.G."/>
        </authorList>
    </citation>
    <scope>NUCLEOTIDE SEQUENCE [LARGE SCALE GENOMIC DNA]</scope>
    <source>
        <strain evidence="1 2">CBS 962.96</strain>
    </source>
</reference>
<dbReference type="OrthoDB" id="3035098at2759"/>
<dbReference type="EMBL" id="ML179642">
    <property type="protein sequence ID" value="THU83767.1"/>
    <property type="molecule type" value="Genomic_DNA"/>
</dbReference>
<gene>
    <name evidence="1" type="ORF">K435DRAFT_573455</name>
</gene>
<feature type="non-terminal residue" evidence="1">
    <location>
        <position position="221"/>
    </location>
</feature>
<sequence length="221" mass="24252">TAVNDLNPNELKYPIRESVAYLTLWSNIKSPNALGLGLKMSSDLWGHLETEFMVVSKLLRKRKEDSLWNCRYTGGGITGNGGYAEKICSLYKDATDAGATISDEQLIILFVNSFPRSPKWEFVWLMNGSNSGGIKGMDKVSALQTEVKHLKKQIVAMQVRKGPVNPGLKCTNPNCNCVGHVIENCFRKSGGKEGQYPCWWKGEQDNATSVTANATANASSS</sequence>
<keyword evidence="2" id="KW-1185">Reference proteome</keyword>
<feature type="non-terminal residue" evidence="1">
    <location>
        <position position="1"/>
    </location>
</feature>
<evidence type="ECO:0000313" key="2">
    <source>
        <dbReference type="Proteomes" id="UP000297245"/>
    </source>
</evidence>
<accession>A0A4S8L598</accession>
<protein>
    <submittedName>
        <fullName evidence="1">Uncharacterized protein</fullName>
    </submittedName>
</protein>